<reference evidence="1 2" key="1">
    <citation type="submission" date="2016-08" db="EMBL/GenBank/DDBJ databases">
        <title>Draft genome sequence of allopolyploid Zygosaccharomyces rouxii.</title>
        <authorList>
            <person name="Watanabe J."/>
            <person name="Uehara K."/>
            <person name="Mogi Y."/>
            <person name="Tsukioka Y."/>
        </authorList>
    </citation>
    <scope>NUCLEOTIDE SEQUENCE [LARGE SCALE GENOMIC DNA]</scope>
    <source>
        <strain evidence="1 2">NBRC 110957</strain>
    </source>
</reference>
<comment type="caution">
    <text evidence="1">The sequence shown here is derived from an EMBL/GenBank/DDBJ whole genome shotgun (WGS) entry which is preliminary data.</text>
</comment>
<organism evidence="1 2">
    <name type="scientific">Zygosaccharomyces rouxii</name>
    <dbReference type="NCBI Taxonomy" id="4956"/>
    <lineage>
        <taxon>Eukaryota</taxon>
        <taxon>Fungi</taxon>
        <taxon>Dikarya</taxon>
        <taxon>Ascomycota</taxon>
        <taxon>Saccharomycotina</taxon>
        <taxon>Saccharomycetes</taxon>
        <taxon>Saccharomycetales</taxon>
        <taxon>Saccharomycetaceae</taxon>
        <taxon>Zygosaccharomyces</taxon>
    </lineage>
</organism>
<proteinExistence type="predicted"/>
<name>A0A1Q2ZYD6_ZYGRO</name>
<protein>
    <recommendedName>
        <fullName evidence="3">Pre-mRNA-splicing factor SPF27</fullName>
    </recommendedName>
</protein>
<evidence type="ECO:0008006" key="3">
    <source>
        <dbReference type="Google" id="ProtNLM"/>
    </source>
</evidence>
<accession>A0A1Q2ZYD6</accession>
<sequence>MDFLPHLDQPAGLDYDYEVEKLMQDHLRDENDLLHPEVQKLLSKVSIPPRLESFYEFYSRYDDDQGWKRKRNETEDVTLDECRKRHKGIDLGKYDVNTDDLESLEVIDSYLKHQCLVLQNMNETMLNQWAINNDYVERASENLQDRISHERKQLESLDKYRESIQHKHGPQLKSIKDSWRQQLIRNVE</sequence>
<dbReference type="OrthoDB" id="4059443at2759"/>
<dbReference type="AlphaFoldDB" id="A0A1Q2ZYD6"/>
<dbReference type="OMA" id="YLRHQEL"/>
<gene>
    <name evidence="1" type="ORF">ZYGR_0I07460</name>
</gene>
<evidence type="ECO:0000313" key="1">
    <source>
        <dbReference type="EMBL" id="GAV48449.1"/>
    </source>
</evidence>
<dbReference type="EMBL" id="BDGX01000009">
    <property type="protein sequence ID" value="GAV48449.1"/>
    <property type="molecule type" value="Genomic_DNA"/>
</dbReference>
<dbReference type="eggNOG" id="ENOG502S9WN">
    <property type="taxonomic scope" value="Eukaryota"/>
</dbReference>
<evidence type="ECO:0000313" key="2">
    <source>
        <dbReference type="Proteomes" id="UP000187013"/>
    </source>
</evidence>
<dbReference type="Proteomes" id="UP000187013">
    <property type="component" value="Unassembled WGS sequence"/>
</dbReference>